<evidence type="ECO:0000313" key="4">
    <source>
        <dbReference type="Proteomes" id="UP000321907"/>
    </source>
</evidence>
<comment type="caution">
    <text evidence="3">The sequence shown here is derived from an EMBL/GenBank/DDBJ whole genome shotgun (WGS) entry which is preliminary data.</text>
</comment>
<dbReference type="Proteomes" id="UP000321907">
    <property type="component" value="Unassembled WGS sequence"/>
</dbReference>
<reference evidence="3 4" key="1">
    <citation type="submission" date="2019-08" db="EMBL/GenBank/DDBJ databases">
        <title>Lewinella sp. strain SSH13 Genome sequencing and assembly.</title>
        <authorList>
            <person name="Kim I."/>
        </authorList>
    </citation>
    <scope>NUCLEOTIDE SEQUENCE [LARGE SCALE GENOMIC DNA]</scope>
    <source>
        <strain evidence="3 4">SSH13</strain>
    </source>
</reference>
<dbReference type="EMBL" id="VOXD01000024">
    <property type="protein sequence ID" value="TXF88322.1"/>
    <property type="molecule type" value="Genomic_DNA"/>
</dbReference>
<feature type="transmembrane region" description="Helical" evidence="1">
    <location>
        <begin position="21"/>
        <end position="39"/>
    </location>
</feature>
<feature type="transmembrane region" description="Helical" evidence="1">
    <location>
        <begin position="190"/>
        <end position="211"/>
    </location>
</feature>
<evidence type="ECO:0000256" key="1">
    <source>
        <dbReference type="SAM" id="Phobius"/>
    </source>
</evidence>
<gene>
    <name evidence="3" type="ORF">FUA23_15185</name>
</gene>
<feature type="transmembrane region" description="Helical" evidence="1">
    <location>
        <begin position="138"/>
        <end position="160"/>
    </location>
</feature>
<feature type="domain" description="DUF1206" evidence="2">
    <location>
        <begin position="97"/>
        <end position="165"/>
    </location>
</feature>
<dbReference type="OrthoDB" id="5702018at2"/>
<keyword evidence="1" id="KW-0812">Transmembrane</keyword>
<keyword evidence="1" id="KW-1133">Transmembrane helix</keyword>
<feature type="domain" description="DUF1206" evidence="2">
    <location>
        <begin position="15"/>
        <end position="81"/>
    </location>
</feature>
<feature type="transmembrane region" description="Helical" evidence="1">
    <location>
        <begin position="97"/>
        <end position="118"/>
    </location>
</feature>
<dbReference type="RefSeq" id="WP_147931610.1">
    <property type="nucleotide sequence ID" value="NZ_VOXD01000024.1"/>
</dbReference>
<accession>A0A5C7FLT0</accession>
<feature type="transmembrane region" description="Helical" evidence="1">
    <location>
        <begin position="231"/>
        <end position="254"/>
    </location>
</feature>
<evidence type="ECO:0000259" key="2">
    <source>
        <dbReference type="Pfam" id="PF06724"/>
    </source>
</evidence>
<keyword evidence="1" id="KW-0472">Membrane</keyword>
<proteinExistence type="predicted"/>
<sequence length="262" mass="28168">MKLSEKSLQRLFAGGHVAKGSIYFLVGTFALATVIGAARSSNGPKAIIDWVSGNPFGQLILGLLGAGLAAYALWRFYLAAFDPAEESDDNKGKVKRIGWVVSGLAYAGLAVYAFQRLISNGGSKETKKDLIAALLEQSWGHIAVIVIGVVVIGTGCYQLYRAVTDRHMEQIKEFELNEEKRMAFRDAGRVGLSARFVVYGIMGYFLIRTGLTSDTGKFRALGEALSFLEGGTVSSALLALVGTGLMAYGLFMFVKARYGVPS</sequence>
<dbReference type="AlphaFoldDB" id="A0A5C7FLT0"/>
<evidence type="ECO:0000313" key="3">
    <source>
        <dbReference type="EMBL" id="TXF88322.1"/>
    </source>
</evidence>
<dbReference type="InterPro" id="IPR009597">
    <property type="entry name" value="DUF1206"/>
</dbReference>
<dbReference type="Pfam" id="PF06724">
    <property type="entry name" value="DUF1206"/>
    <property type="match status" value="3"/>
</dbReference>
<name>A0A5C7FLT0_9BACT</name>
<feature type="transmembrane region" description="Helical" evidence="1">
    <location>
        <begin position="59"/>
        <end position="77"/>
    </location>
</feature>
<organism evidence="3 4">
    <name type="scientific">Neolewinella aurantiaca</name>
    <dbReference type="NCBI Taxonomy" id="2602767"/>
    <lineage>
        <taxon>Bacteria</taxon>
        <taxon>Pseudomonadati</taxon>
        <taxon>Bacteroidota</taxon>
        <taxon>Saprospiria</taxon>
        <taxon>Saprospirales</taxon>
        <taxon>Lewinellaceae</taxon>
        <taxon>Neolewinella</taxon>
    </lineage>
</organism>
<feature type="domain" description="DUF1206" evidence="2">
    <location>
        <begin position="190"/>
        <end position="259"/>
    </location>
</feature>
<keyword evidence="4" id="KW-1185">Reference proteome</keyword>
<protein>
    <submittedName>
        <fullName evidence="3">DUF1206 domain-containing protein</fullName>
    </submittedName>
</protein>